<dbReference type="EMBL" id="CP037968">
    <property type="protein sequence ID" value="QYZ78491.1"/>
    <property type="molecule type" value="Genomic_DNA"/>
</dbReference>
<dbReference type="OrthoDB" id="148374at2157"/>
<dbReference type="Pfam" id="PF08308">
    <property type="entry name" value="PEGA"/>
    <property type="match status" value="3"/>
</dbReference>
<feature type="domain" description="DUF3344" evidence="3">
    <location>
        <begin position="262"/>
        <end position="525"/>
    </location>
</feature>
<feature type="domain" description="PEGA" evidence="2">
    <location>
        <begin position="625"/>
        <end position="687"/>
    </location>
</feature>
<feature type="region of interest" description="Disordered" evidence="1">
    <location>
        <begin position="239"/>
        <end position="260"/>
    </location>
</feature>
<dbReference type="InterPro" id="IPR013229">
    <property type="entry name" value="PEGA"/>
</dbReference>
<evidence type="ECO:0000256" key="1">
    <source>
        <dbReference type="SAM" id="MobiDB-lite"/>
    </source>
</evidence>
<dbReference type="RefSeq" id="WP_220682251.1">
    <property type="nucleotide sequence ID" value="NZ_CP037968.1"/>
</dbReference>
<gene>
    <name evidence="4" type="ORF">E2N92_03125</name>
</gene>
<accession>A0A8G1A136</accession>
<protein>
    <submittedName>
        <fullName evidence="4">PEGA domain-containing protein</fullName>
    </submittedName>
</protein>
<organism evidence="4 5">
    <name type="scientific">Methanofollis formosanus</name>
    <dbReference type="NCBI Taxonomy" id="299308"/>
    <lineage>
        <taxon>Archaea</taxon>
        <taxon>Methanobacteriati</taxon>
        <taxon>Methanobacteriota</taxon>
        <taxon>Stenosarchaea group</taxon>
        <taxon>Methanomicrobia</taxon>
        <taxon>Methanomicrobiales</taxon>
        <taxon>Methanomicrobiaceae</taxon>
        <taxon>Methanofollis</taxon>
    </lineage>
</organism>
<dbReference type="PANTHER" id="PTHR36194">
    <property type="entry name" value="S-LAYER-LIKE PROTEIN"/>
    <property type="match status" value="1"/>
</dbReference>
<feature type="compositionally biased region" description="Low complexity" evidence="1">
    <location>
        <begin position="538"/>
        <end position="551"/>
    </location>
</feature>
<keyword evidence="5" id="KW-1185">Reference proteome</keyword>
<feature type="domain" description="PEGA" evidence="2">
    <location>
        <begin position="714"/>
        <end position="756"/>
    </location>
</feature>
<reference evidence="4" key="1">
    <citation type="journal article" date="2005" name="Int. J. Syst. Evol. Microbiol.">
        <title>Methanofollis formosanus sp. nov., isolated from a fish pond.</title>
        <authorList>
            <person name="Wu S.Y."/>
            <person name="Chen S.C."/>
            <person name="Lai M.C."/>
        </authorList>
    </citation>
    <scope>NUCLEOTIDE SEQUENCE</scope>
    <source>
        <strain evidence="4">ML15</strain>
    </source>
</reference>
<sequence>MKGMHRAATRILVVTALFLLLAPLITVPVSAATTEVTITKLANDDETVLDQKTVTWEWMRDNLPVKGDGETMYYTQGPIFEGAWEDVHPGEPYDAWNPTEDVNLEYKDHGEFMGTDVMDLCDLVGGADPEEDTITIKAKDGLKKTWPADYVYNPNPRQGPMVIAWYHGKDIGTVGEDFRQGMRLYFLGETTNEAGMHVWGNWDMHESWDEEYWYYYQGTYPSASGVSVQMVSDIIIHSEIDPDQGGSSSGDGGSSRPRGLEGAELTRTLHGTVNGSVALIRTAGETQTIEAGETARFSLNTTGLENVETARLYLFGTNNTAKGDAKREDISAHLDSQRLSLTNYYADRGPNGDSPAVETWCYDLPATLPRGIRSLEVKSDGPAETSLTLYGGVLFAVVRDDHRGISYWVAEGADAVEADPSAGVDEEAATSKAWFPDEIPRDGAIDARVFSVATGASGNDTSTNCLTFQDGEWMNLLDAGEENISIGEAEVTSYLKSSDNTLAVFSVSYDERGDYLENRLAVLVVGTREEEPTPEPPTVQTTAPPTVQTTSSPPPTTIQDREVEVETAEEEGFWSGFFGWLHNLPLVGALFPAPTAVTAPPEPTPTPAIEPVSTPAPSLPASAPLNIITYPAGAQVVLDGEYLGMITPARFEGLSTGTHSLELALEGYRPYETTFDLTGETDVTVALESASPNINVDPACLDRLAAQGTDLRSGGVYVDATDEGATIYIDSKKIEGTTPQVVNGLKEGRHKVKVKKGKAEYRVDTREVWVIPGTIVPVYFDRYEQSMTRTVTLDAPAFKGEYCAVNGHPTGKKMPAKVKVPVLNAFASVFHDGAYLSVPIPTYAGDGETVLLKEMPGLTTLMVDSKPAGAEIFIDGFDTGHATPYLIENVSYGRHGVMVTKPGYLPKEDEVLIPKGTDDRSVTFNLETYAHGALYVNSTSAGAKIYLYGLNTGEVTPHLFTGMDLGKYTVKVVGRSDSDTVEDVMVVPDRMATCEVRLKE</sequence>
<dbReference type="PANTHER" id="PTHR36194:SF1">
    <property type="entry name" value="S-LAYER-LIKE PROTEIN"/>
    <property type="match status" value="1"/>
</dbReference>
<dbReference type="AlphaFoldDB" id="A0A8G1A136"/>
<feature type="region of interest" description="Disordered" evidence="1">
    <location>
        <begin position="528"/>
        <end position="557"/>
    </location>
</feature>
<dbReference type="Pfam" id="PF11824">
    <property type="entry name" value="DUF3344"/>
    <property type="match status" value="1"/>
</dbReference>
<dbReference type="KEGG" id="mfk:E2N92_03125"/>
<dbReference type="Proteomes" id="UP000826709">
    <property type="component" value="Chromosome"/>
</dbReference>
<proteinExistence type="predicted"/>
<feature type="domain" description="PEGA" evidence="2">
    <location>
        <begin position="859"/>
        <end position="916"/>
    </location>
</feature>
<evidence type="ECO:0000259" key="2">
    <source>
        <dbReference type="Pfam" id="PF08308"/>
    </source>
</evidence>
<evidence type="ECO:0000259" key="3">
    <source>
        <dbReference type="Pfam" id="PF11824"/>
    </source>
</evidence>
<evidence type="ECO:0000313" key="4">
    <source>
        <dbReference type="EMBL" id="QYZ78491.1"/>
    </source>
</evidence>
<dbReference type="InterPro" id="IPR021779">
    <property type="entry name" value="DUF3344"/>
</dbReference>
<name>A0A8G1A136_9EURY</name>
<evidence type="ECO:0000313" key="5">
    <source>
        <dbReference type="Proteomes" id="UP000826709"/>
    </source>
</evidence>
<reference evidence="4" key="2">
    <citation type="submission" date="2019-03" db="EMBL/GenBank/DDBJ databases">
        <authorList>
            <person name="Chen S.-C."/>
            <person name="Wu S.-Y."/>
            <person name="Lai M.-C."/>
        </authorList>
    </citation>
    <scope>NUCLEOTIDE SEQUENCE</scope>
    <source>
        <strain evidence="4">ML15</strain>
    </source>
</reference>